<dbReference type="Gene3D" id="3.40.50.300">
    <property type="entry name" value="P-loop containing nucleotide triphosphate hydrolases"/>
    <property type="match status" value="1"/>
</dbReference>
<comment type="catalytic activity">
    <reaction evidence="5">
        <text>ATP + H2O = ADP + phosphate + H(+)</text>
        <dbReference type="Rhea" id="RHEA:13065"/>
        <dbReference type="ChEBI" id="CHEBI:15377"/>
        <dbReference type="ChEBI" id="CHEBI:15378"/>
        <dbReference type="ChEBI" id="CHEBI:30616"/>
        <dbReference type="ChEBI" id="CHEBI:43474"/>
        <dbReference type="ChEBI" id="CHEBI:456216"/>
        <dbReference type="EC" id="5.6.2.4"/>
    </reaction>
</comment>
<evidence type="ECO:0000256" key="5">
    <source>
        <dbReference type="ARBA" id="ARBA00048988"/>
    </source>
</evidence>
<keyword evidence="2" id="KW-0378">Hydrolase</keyword>
<comment type="caution">
    <text evidence="7">The sequence shown here is derived from an EMBL/GenBank/DDBJ whole genome shotgun (WGS) entry which is preliminary data.</text>
</comment>
<dbReference type="SUPFAM" id="SSF46785">
    <property type="entry name" value="Winged helix' DNA-binding domain"/>
    <property type="match status" value="1"/>
</dbReference>
<evidence type="ECO:0000256" key="1">
    <source>
        <dbReference type="ARBA" id="ARBA00022741"/>
    </source>
</evidence>
<protein>
    <recommendedName>
        <fullName evidence="6">DNA polymerase theta-like helix-turn-helix domain-containing protein</fullName>
    </recommendedName>
</protein>
<dbReference type="InterPro" id="IPR046931">
    <property type="entry name" value="HTH_61"/>
</dbReference>
<evidence type="ECO:0000256" key="4">
    <source>
        <dbReference type="ARBA" id="ARBA00022840"/>
    </source>
</evidence>
<evidence type="ECO:0000313" key="8">
    <source>
        <dbReference type="Proteomes" id="UP001439008"/>
    </source>
</evidence>
<dbReference type="Pfam" id="PF20470">
    <property type="entry name" value="HTH_61"/>
    <property type="match status" value="1"/>
</dbReference>
<keyword evidence="3" id="KW-0347">Helicase</keyword>
<evidence type="ECO:0000259" key="6">
    <source>
        <dbReference type="Pfam" id="PF20470"/>
    </source>
</evidence>
<dbReference type="PANTHER" id="PTHR47961:SF6">
    <property type="entry name" value="DNA-DIRECTED DNA POLYMERASE"/>
    <property type="match status" value="1"/>
</dbReference>
<dbReference type="EMBL" id="JBDODL010005619">
    <property type="protein sequence ID" value="MES1923323.1"/>
    <property type="molecule type" value="Genomic_DNA"/>
</dbReference>
<dbReference type="InterPro" id="IPR027417">
    <property type="entry name" value="P-loop_NTPase"/>
</dbReference>
<gene>
    <name evidence="7" type="ORF">MHBO_004878</name>
</gene>
<keyword evidence="8" id="KW-1185">Reference proteome</keyword>
<dbReference type="SUPFAM" id="SSF52540">
    <property type="entry name" value="P-loop containing nucleoside triphosphate hydrolases"/>
    <property type="match status" value="1"/>
</dbReference>
<dbReference type="Proteomes" id="UP001439008">
    <property type="component" value="Unassembled WGS sequence"/>
</dbReference>
<dbReference type="PANTHER" id="PTHR47961">
    <property type="entry name" value="DNA POLYMERASE THETA, PUTATIVE (AFU_ORTHOLOGUE AFUA_1G05260)-RELATED"/>
    <property type="match status" value="1"/>
</dbReference>
<name>A0ABV2AUJ5_9EUKA</name>
<reference evidence="7 8" key="1">
    <citation type="journal article" date="2024" name="BMC Biol.">
        <title>Comparative genomics of Ascetosporea gives new insight into the evolutionary basis for animal parasitism in Rhizaria.</title>
        <authorList>
            <person name="Hiltunen Thoren M."/>
            <person name="Onut-Brannstrom I."/>
            <person name="Alfjorden A."/>
            <person name="Peckova H."/>
            <person name="Swords F."/>
            <person name="Hooper C."/>
            <person name="Holzer A.S."/>
            <person name="Bass D."/>
            <person name="Burki F."/>
        </authorList>
    </citation>
    <scope>NUCLEOTIDE SEQUENCE [LARGE SCALE GENOMIC DNA]</scope>
    <source>
        <strain evidence="7">20-A016</strain>
    </source>
</reference>
<keyword evidence="4" id="KW-0067">ATP-binding</keyword>
<dbReference type="Gene3D" id="1.10.3380.30">
    <property type="match status" value="1"/>
</dbReference>
<feature type="non-terminal residue" evidence="7">
    <location>
        <position position="1"/>
    </location>
</feature>
<organism evidence="7 8">
    <name type="scientific">Bonamia ostreae</name>
    <dbReference type="NCBI Taxonomy" id="126728"/>
    <lineage>
        <taxon>Eukaryota</taxon>
        <taxon>Sar</taxon>
        <taxon>Rhizaria</taxon>
        <taxon>Endomyxa</taxon>
        <taxon>Ascetosporea</taxon>
        <taxon>Haplosporida</taxon>
        <taxon>Bonamia</taxon>
    </lineage>
</organism>
<accession>A0ABV2AUJ5</accession>
<sequence>QMSGRAGRQNIDKDGVSILMLHKNEKRRLIEMLKKPMKPLTSCLKESESAMQKILVEAIVTEIASDCEQIYKFVSKTLFFAQEEYSIVHKCTKNALKFLAENNFIKWDDGQKKYKATYLGNAAFFSSIEPKIAIELFKNLDNASNFIILSNPLYILFL</sequence>
<feature type="domain" description="DNA polymerase theta-like helix-turn-helix" evidence="6">
    <location>
        <begin position="16"/>
        <end position="106"/>
    </location>
</feature>
<dbReference type="InterPro" id="IPR036390">
    <property type="entry name" value="WH_DNA-bd_sf"/>
</dbReference>
<evidence type="ECO:0000256" key="2">
    <source>
        <dbReference type="ARBA" id="ARBA00022801"/>
    </source>
</evidence>
<evidence type="ECO:0000256" key="3">
    <source>
        <dbReference type="ARBA" id="ARBA00022806"/>
    </source>
</evidence>
<dbReference type="InterPro" id="IPR050474">
    <property type="entry name" value="Hel308_SKI2-like"/>
</dbReference>
<proteinExistence type="predicted"/>
<keyword evidence="1" id="KW-0547">Nucleotide-binding</keyword>
<feature type="non-terminal residue" evidence="7">
    <location>
        <position position="158"/>
    </location>
</feature>
<evidence type="ECO:0000313" key="7">
    <source>
        <dbReference type="EMBL" id="MES1923323.1"/>
    </source>
</evidence>